<proteinExistence type="inferred from homology"/>
<keyword evidence="6 8" id="KW-0472">Membrane</keyword>
<evidence type="ECO:0000256" key="2">
    <source>
        <dbReference type="ARBA" id="ARBA00010992"/>
    </source>
</evidence>
<dbReference type="PANTHER" id="PTHR48022">
    <property type="entry name" value="PLASTIDIC GLUCOSE TRANSPORTER 4"/>
    <property type="match status" value="1"/>
</dbReference>
<dbReference type="InterPro" id="IPR005828">
    <property type="entry name" value="MFS_sugar_transport-like"/>
</dbReference>
<dbReference type="PROSITE" id="PS50850">
    <property type="entry name" value="MFS"/>
    <property type="match status" value="1"/>
</dbReference>
<dbReference type="InterPro" id="IPR003663">
    <property type="entry name" value="Sugar/inositol_transpt"/>
</dbReference>
<evidence type="ECO:0000256" key="1">
    <source>
        <dbReference type="ARBA" id="ARBA00004141"/>
    </source>
</evidence>
<feature type="transmembrane region" description="Helical" evidence="8">
    <location>
        <begin position="73"/>
        <end position="98"/>
    </location>
</feature>
<feature type="transmembrane region" description="Helical" evidence="8">
    <location>
        <begin position="394"/>
        <end position="418"/>
    </location>
</feature>
<evidence type="ECO:0000256" key="3">
    <source>
        <dbReference type="ARBA" id="ARBA00022448"/>
    </source>
</evidence>
<dbReference type="NCBIfam" id="TIGR00879">
    <property type="entry name" value="SP"/>
    <property type="match status" value="1"/>
</dbReference>
<comment type="subcellular location">
    <subcellularLocation>
        <location evidence="1">Membrane</location>
        <topology evidence="1">Multi-pass membrane protein</topology>
    </subcellularLocation>
</comment>
<dbReference type="Proteomes" id="UP000184188">
    <property type="component" value="Unassembled WGS sequence"/>
</dbReference>
<feature type="transmembrane region" description="Helical" evidence="8">
    <location>
        <begin position="430"/>
        <end position="451"/>
    </location>
</feature>
<gene>
    <name evidence="10" type="ORF">ASPZODRAFT_58497</name>
</gene>
<feature type="transmembrane region" description="Helical" evidence="8">
    <location>
        <begin position="327"/>
        <end position="348"/>
    </location>
</feature>
<evidence type="ECO:0000259" key="9">
    <source>
        <dbReference type="PROSITE" id="PS50850"/>
    </source>
</evidence>
<evidence type="ECO:0000256" key="4">
    <source>
        <dbReference type="ARBA" id="ARBA00022692"/>
    </source>
</evidence>
<dbReference type="EMBL" id="KV878337">
    <property type="protein sequence ID" value="OJJ50293.1"/>
    <property type="molecule type" value="Genomic_DNA"/>
</dbReference>
<feature type="domain" description="Major facilitator superfamily (MFS) profile" evidence="9">
    <location>
        <begin position="40"/>
        <end position="482"/>
    </location>
</feature>
<keyword evidence="4 8" id="KW-0812">Transmembrane</keyword>
<accession>A0A1L9ST70</accession>
<dbReference type="AlphaFoldDB" id="A0A1L9ST70"/>
<feature type="transmembrane region" description="Helical" evidence="8">
    <location>
        <begin position="142"/>
        <end position="160"/>
    </location>
</feature>
<evidence type="ECO:0000256" key="8">
    <source>
        <dbReference type="SAM" id="Phobius"/>
    </source>
</evidence>
<evidence type="ECO:0000256" key="6">
    <source>
        <dbReference type="ARBA" id="ARBA00023136"/>
    </source>
</evidence>
<feature type="transmembrane region" description="Helical" evidence="8">
    <location>
        <begin position="172"/>
        <end position="190"/>
    </location>
</feature>
<dbReference type="PANTHER" id="PTHR48022:SF13">
    <property type="entry name" value="MAJOR FACILITATOR SUPERFAMILY (MFS) PROFILE DOMAIN-CONTAINING PROTEIN"/>
    <property type="match status" value="1"/>
</dbReference>
<keyword evidence="11" id="KW-1185">Reference proteome</keyword>
<dbReference type="VEuPathDB" id="FungiDB:ASPZODRAFT_58497"/>
<dbReference type="OrthoDB" id="6133115at2759"/>
<keyword evidence="3 7" id="KW-0813">Transport</keyword>
<keyword evidence="5 8" id="KW-1133">Transmembrane helix</keyword>
<name>A0A1L9ST70_9EURO</name>
<dbReference type="Gene3D" id="1.20.1250.20">
    <property type="entry name" value="MFS general substrate transporter like domains"/>
    <property type="match status" value="1"/>
</dbReference>
<dbReference type="RefSeq" id="XP_022584803.1">
    <property type="nucleotide sequence ID" value="XM_022728771.1"/>
</dbReference>
<dbReference type="GO" id="GO:0005351">
    <property type="term" value="F:carbohydrate:proton symporter activity"/>
    <property type="evidence" value="ECO:0007669"/>
    <property type="project" value="TreeGrafter"/>
</dbReference>
<feature type="transmembrane region" description="Helical" evidence="8">
    <location>
        <begin position="202"/>
        <end position="223"/>
    </location>
</feature>
<comment type="similarity">
    <text evidence="2 7">Belongs to the major facilitator superfamily. Sugar transporter (TC 2.A.1.1) family.</text>
</comment>
<dbReference type="InterPro" id="IPR050360">
    <property type="entry name" value="MFS_Sugar_Transporters"/>
</dbReference>
<dbReference type="InterPro" id="IPR036259">
    <property type="entry name" value="MFS_trans_sf"/>
</dbReference>
<dbReference type="GO" id="GO:0016020">
    <property type="term" value="C:membrane"/>
    <property type="evidence" value="ECO:0007669"/>
    <property type="project" value="UniProtKB-SubCell"/>
</dbReference>
<organism evidence="10 11">
    <name type="scientific">Penicilliopsis zonata CBS 506.65</name>
    <dbReference type="NCBI Taxonomy" id="1073090"/>
    <lineage>
        <taxon>Eukaryota</taxon>
        <taxon>Fungi</taxon>
        <taxon>Dikarya</taxon>
        <taxon>Ascomycota</taxon>
        <taxon>Pezizomycotina</taxon>
        <taxon>Eurotiomycetes</taxon>
        <taxon>Eurotiomycetidae</taxon>
        <taxon>Eurotiales</taxon>
        <taxon>Aspergillaceae</taxon>
        <taxon>Penicilliopsis</taxon>
    </lineage>
</organism>
<feature type="transmembrane region" description="Helical" evidence="8">
    <location>
        <begin position="457"/>
        <end position="478"/>
    </location>
</feature>
<evidence type="ECO:0000256" key="7">
    <source>
        <dbReference type="RuleBase" id="RU003346"/>
    </source>
</evidence>
<feature type="transmembrane region" description="Helical" evidence="8">
    <location>
        <begin position="110"/>
        <end position="130"/>
    </location>
</feature>
<dbReference type="SUPFAM" id="SSF103473">
    <property type="entry name" value="MFS general substrate transporter"/>
    <property type="match status" value="1"/>
</dbReference>
<dbReference type="FunFam" id="1.20.1250.20:FF:000134">
    <property type="entry name" value="MFS sugar transporter protein"/>
    <property type="match status" value="1"/>
</dbReference>
<sequence>MEEKVDAHEVVVQGSEMLKAAMEKEPPQPRHKRMLQLYAIVTVAFLCSSINGYDGSLMSNMLVMPTFESEFGASIVGIKAGYISAMYTIGGVCALPFVGPASDTWGRRAGMCIGCGFVILGTIIEGTSNISGKLAQFLAGRFFLGFGNSIAASAAPIYVVEISHPAYRGVMTGLYNTIYNVGSIAAAGALRGGENHAGNTAWLIPTWVQMLMPGLVCVLAFWLPESPRWLYCNDRAEAARAVIVRYHGLDREDSAYLHLQLAEYSEGLKLDGADKRWWDYRALFKDRASRYRLMCNLILSVWGQWSGNGFTSYFMPAFLATAGVTNALTVLNINLGTSFSGWFISMAGASYVERIGRRTLFFSVLLGISFWWVMITISAAIFHHTGSKAAGDAAILFVNLFGATYSFGITPLQALYPVEVLSYEQRAKGMAFSSLVVNAASLVNMFAMPVAIERIGWKLYIVFAVWVLVEAAVVYFFLVETRGRTLEELDHIFQSDNPRKASIAKKKLTLDADDNIVEVAEA</sequence>
<feature type="transmembrane region" description="Helical" evidence="8">
    <location>
        <begin position="360"/>
        <end position="382"/>
    </location>
</feature>
<protein>
    <recommendedName>
        <fullName evidence="9">Major facilitator superfamily (MFS) profile domain-containing protein</fullName>
    </recommendedName>
</protein>
<evidence type="ECO:0000313" key="10">
    <source>
        <dbReference type="EMBL" id="OJJ50293.1"/>
    </source>
</evidence>
<feature type="transmembrane region" description="Helical" evidence="8">
    <location>
        <begin position="293"/>
        <end position="315"/>
    </location>
</feature>
<dbReference type="InterPro" id="IPR020846">
    <property type="entry name" value="MFS_dom"/>
</dbReference>
<dbReference type="Pfam" id="PF00083">
    <property type="entry name" value="Sugar_tr"/>
    <property type="match status" value="1"/>
</dbReference>
<dbReference type="GeneID" id="34615235"/>
<feature type="transmembrane region" description="Helical" evidence="8">
    <location>
        <begin position="35"/>
        <end position="53"/>
    </location>
</feature>
<evidence type="ECO:0000313" key="11">
    <source>
        <dbReference type="Proteomes" id="UP000184188"/>
    </source>
</evidence>
<reference evidence="11" key="1">
    <citation type="journal article" date="2017" name="Genome Biol.">
        <title>Comparative genomics reveals high biological diversity and specific adaptations in the industrially and medically important fungal genus Aspergillus.</title>
        <authorList>
            <person name="de Vries R.P."/>
            <person name="Riley R."/>
            <person name="Wiebenga A."/>
            <person name="Aguilar-Osorio G."/>
            <person name="Amillis S."/>
            <person name="Uchima C.A."/>
            <person name="Anderluh G."/>
            <person name="Asadollahi M."/>
            <person name="Askin M."/>
            <person name="Barry K."/>
            <person name="Battaglia E."/>
            <person name="Bayram O."/>
            <person name="Benocci T."/>
            <person name="Braus-Stromeyer S.A."/>
            <person name="Caldana C."/>
            <person name="Canovas D."/>
            <person name="Cerqueira G.C."/>
            <person name="Chen F."/>
            <person name="Chen W."/>
            <person name="Choi C."/>
            <person name="Clum A."/>
            <person name="Dos Santos R.A."/>
            <person name="Damasio A.R."/>
            <person name="Diallinas G."/>
            <person name="Emri T."/>
            <person name="Fekete E."/>
            <person name="Flipphi M."/>
            <person name="Freyberg S."/>
            <person name="Gallo A."/>
            <person name="Gournas C."/>
            <person name="Habgood R."/>
            <person name="Hainaut M."/>
            <person name="Harispe M.L."/>
            <person name="Henrissat B."/>
            <person name="Hilden K.S."/>
            <person name="Hope R."/>
            <person name="Hossain A."/>
            <person name="Karabika E."/>
            <person name="Karaffa L."/>
            <person name="Karanyi Z."/>
            <person name="Krasevec N."/>
            <person name="Kuo A."/>
            <person name="Kusch H."/>
            <person name="LaButti K."/>
            <person name="Lagendijk E.L."/>
            <person name="Lapidus A."/>
            <person name="Levasseur A."/>
            <person name="Lindquist E."/>
            <person name="Lipzen A."/>
            <person name="Logrieco A.F."/>
            <person name="MacCabe A."/>
            <person name="Maekelae M.R."/>
            <person name="Malavazi I."/>
            <person name="Melin P."/>
            <person name="Meyer V."/>
            <person name="Mielnichuk N."/>
            <person name="Miskei M."/>
            <person name="Molnar A.P."/>
            <person name="Mule G."/>
            <person name="Ngan C.Y."/>
            <person name="Orejas M."/>
            <person name="Orosz E."/>
            <person name="Ouedraogo J.P."/>
            <person name="Overkamp K.M."/>
            <person name="Park H.-S."/>
            <person name="Perrone G."/>
            <person name="Piumi F."/>
            <person name="Punt P.J."/>
            <person name="Ram A.F."/>
            <person name="Ramon A."/>
            <person name="Rauscher S."/>
            <person name="Record E."/>
            <person name="Riano-Pachon D.M."/>
            <person name="Robert V."/>
            <person name="Roehrig J."/>
            <person name="Ruller R."/>
            <person name="Salamov A."/>
            <person name="Salih N.S."/>
            <person name="Samson R.A."/>
            <person name="Sandor E."/>
            <person name="Sanguinetti M."/>
            <person name="Schuetze T."/>
            <person name="Sepcic K."/>
            <person name="Shelest E."/>
            <person name="Sherlock G."/>
            <person name="Sophianopoulou V."/>
            <person name="Squina F.M."/>
            <person name="Sun H."/>
            <person name="Susca A."/>
            <person name="Todd R.B."/>
            <person name="Tsang A."/>
            <person name="Unkles S.E."/>
            <person name="van de Wiele N."/>
            <person name="van Rossen-Uffink D."/>
            <person name="Oliveira J.V."/>
            <person name="Vesth T.C."/>
            <person name="Visser J."/>
            <person name="Yu J.-H."/>
            <person name="Zhou M."/>
            <person name="Andersen M.R."/>
            <person name="Archer D.B."/>
            <person name="Baker S.E."/>
            <person name="Benoit I."/>
            <person name="Brakhage A.A."/>
            <person name="Braus G.H."/>
            <person name="Fischer R."/>
            <person name="Frisvad J.C."/>
            <person name="Goldman G.H."/>
            <person name="Houbraken J."/>
            <person name="Oakley B."/>
            <person name="Pocsi I."/>
            <person name="Scazzocchio C."/>
            <person name="Seiboth B."/>
            <person name="vanKuyk P.A."/>
            <person name="Wortman J."/>
            <person name="Dyer P.S."/>
            <person name="Grigoriev I.V."/>
        </authorList>
    </citation>
    <scope>NUCLEOTIDE SEQUENCE [LARGE SCALE GENOMIC DNA]</scope>
    <source>
        <strain evidence="11">CBS 506.65</strain>
    </source>
</reference>
<evidence type="ECO:0000256" key="5">
    <source>
        <dbReference type="ARBA" id="ARBA00022989"/>
    </source>
</evidence>